<feature type="compositionally biased region" description="Gly residues" evidence="1">
    <location>
        <begin position="406"/>
        <end position="418"/>
    </location>
</feature>
<dbReference type="AlphaFoldDB" id="A0A2N5UE79"/>
<evidence type="ECO:0000313" key="2">
    <source>
        <dbReference type="EMBL" id="PLW36055.1"/>
    </source>
</evidence>
<feature type="compositionally biased region" description="Gly residues" evidence="1">
    <location>
        <begin position="358"/>
        <end position="369"/>
    </location>
</feature>
<evidence type="ECO:0000256" key="1">
    <source>
        <dbReference type="SAM" id="MobiDB-lite"/>
    </source>
</evidence>
<feature type="region of interest" description="Disordered" evidence="1">
    <location>
        <begin position="58"/>
        <end position="79"/>
    </location>
</feature>
<feature type="compositionally biased region" description="Polar residues" evidence="1">
    <location>
        <begin position="419"/>
        <end position="428"/>
    </location>
</feature>
<protein>
    <submittedName>
        <fullName evidence="2">Uncharacterized protein</fullName>
    </submittedName>
</protein>
<organism evidence="2 3">
    <name type="scientific">Puccinia coronata f. sp. avenae</name>
    <dbReference type="NCBI Taxonomy" id="200324"/>
    <lineage>
        <taxon>Eukaryota</taxon>
        <taxon>Fungi</taxon>
        <taxon>Dikarya</taxon>
        <taxon>Basidiomycota</taxon>
        <taxon>Pucciniomycotina</taxon>
        <taxon>Pucciniomycetes</taxon>
        <taxon>Pucciniales</taxon>
        <taxon>Pucciniaceae</taxon>
        <taxon>Puccinia</taxon>
    </lineage>
</organism>
<dbReference type="InterPro" id="IPR052055">
    <property type="entry name" value="Hepadnavirus_pol/RT"/>
</dbReference>
<comment type="caution">
    <text evidence="2">The sequence shown here is derived from an EMBL/GenBank/DDBJ whole genome shotgun (WGS) entry which is preliminary data.</text>
</comment>
<reference evidence="2 3" key="1">
    <citation type="submission" date="2017-11" db="EMBL/GenBank/DDBJ databases">
        <title>De novo assembly and phasing of dikaryotic genomes from two isolates of Puccinia coronata f. sp. avenae, the causal agent of oat crown rust.</title>
        <authorList>
            <person name="Miller M.E."/>
            <person name="Zhang Y."/>
            <person name="Omidvar V."/>
            <person name="Sperschneider J."/>
            <person name="Schwessinger B."/>
            <person name="Raley C."/>
            <person name="Palmer J.M."/>
            <person name="Garnica D."/>
            <person name="Upadhyaya N."/>
            <person name="Rathjen J."/>
            <person name="Taylor J.M."/>
            <person name="Park R.F."/>
            <person name="Dodds P.N."/>
            <person name="Hirsch C.D."/>
            <person name="Kianian S.F."/>
            <person name="Figueroa M."/>
        </authorList>
    </citation>
    <scope>NUCLEOTIDE SEQUENCE [LARGE SCALE GENOMIC DNA]</scope>
    <source>
        <strain evidence="2">12SD80</strain>
    </source>
</reference>
<feature type="compositionally biased region" description="Basic and acidic residues" evidence="1">
    <location>
        <begin position="390"/>
        <end position="403"/>
    </location>
</feature>
<proteinExistence type="predicted"/>
<sequence length="551" mass="60461">MVDNAVSIVTRRIREAGTAAGGAAATQVPNQVPLGGAATALASSLTEHLMSQFAGATETADNGSNKGGGHDEGNNEVMGNDRAEEDDIATALIYKDTLSAPPDVTVPATALGQPKSHLDQLWDKIVELSSSNDHPTADLLLKIYNDLKQEKAKTASAKPSSIESNTDSKVKVLEYVDGSVPTHFDIGFTPFFNKNIKELRGPLPLTIFNKDWQEDAMNFHSSKKAKSDKKEGIYSGFEYPNEWTQSFATWTSNFRNFLITYRDIYKNKEMGKWIEKHKTNVNQLISDDGFMVGFRYDMWVRQNAFAYKVTTATGGTSAVDIGEKFGFDPKTGKPRTSKHTTKAPDQGKESTSLSNKARGGGRGRGGGNWNSGNRQDSRANSETPNQWGKRQYDLGEDYNRGNSRDYGGGGNKSRGGQGDNNAGSSKGKQMSVKHNIAHLETVAIRLGLLMLLQLQDQSGKNLAVWTDNTTTEATVNNHKTRDKEANAEWARIQDLLLLHHVNIIAKRVTSKDNKADQLSRGIRSGQEARDQVVVEIPPDLRNLLLQVVFSI</sequence>
<evidence type="ECO:0000313" key="3">
    <source>
        <dbReference type="Proteomes" id="UP000235392"/>
    </source>
</evidence>
<feature type="compositionally biased region" description="Basic and acidic residues" evidence="1">
    <location>
        <begin position="321"/>
        <end position="331"/>
    </location>
</feature>
<accession>A0A2N5UE79</accession>
<gene>
    <name evidence="2" type="ORF">PCASD_16312</name>
</gene>
<dbReference type="EMBL" id="PGCI01000166">
    <property type="protein sequence ID" value="PLW36055.1"/>
    <property type="molecule type" value="Genomic_DNA"/>
</dbReference>
<feature type="region of interest" description="Disordered" evidence="1">
    <location>
        <begin position="318"/>
        <end position="430"/>
    </location>
</feature>
<dbReference type="PANTHER" id="PTHR33050:SF7">
    <property type="entry name" value="RIBONUCLEASE H"/>
    <property type="match status" value="1"/>
</dbReference>
<dbReference type="PANTHER" id="PTHR33050">
    <property type="entry name" value="REVERSE TRANSCRIPTASE DOMAIN-CONTAINING PROTEIN"/>
    <property type="match status" value="1"/>
</dbReference>
<feature type="compositionally biased region" description="Basic residues" evidence="1">
    <location>
        <begin position="332"/>
        <end position="341"/>
    </location>
</feature>
<dbReference type="Proteomes" id="UP000235392">
    <property type="component" value="Unassembled WGS sequence"/>
</dbReference>
<feature type="compositionally biased region" description="Polar residues" evidence="1">
    <location>
        <begin position="378"/>
        <end position="388"/>
    </location>
</feature>
<name>A0A2N5UE79_9BASI</name>